<dbReference type="EMBL" id="LAZR01017880">
    <property type="protein sequence ID" value="KKL98586.1"/>
    <property type="molecule type" value="Genomic_DNA"/>
</dbReference>
<protein>
    <recommendedName>
        <fullName evidence="2">DUF2399 domain-containing protein</fullName>
    </recommendedName>
</protein>
<comment type="caution">
    <text evidence="1">The sequence shown here is derived from an EMBL/GenBank/DDBJ whole genome shotgun (WGS) entry which is preliminary data.</text>
</comment>
<dbReference type="AlphaFoldDB" id="A0A0F9H6I8"/>
<organism evidence="1">
    <name type="scientific">marine sediment metagenome</name>
    <dbReference type="NCBI Taxonomy" id="412755"/>
    <lineage>
        <taxon>unclassified sequences</taxon>
        <taxon>metagenomes</taxon>
        <taxon>ecological metagenomes</taxon>
    </lineage>
</organism>
<evidence type="ECO:0000313" key="1">
    <source>
        <dbReference type="EMBL" id="KKL98586.1"/>
    </source>
</evidence>
<name>A0A0F9H6I8_9ZZZZ</name>
<evidence type="ECO:0008006" key="2">
    <source>
        <dbReference type="Google" id="ProtNLM"/>
    </source>
</evidence>
<proteinExistence type="predicted"/>
<gene>
    <name evidence="1" type="ORF">LCGC14_1822950</name>
</gene>
<sequence length="299" mass="34562">MKEEFIKIKFSAKRLGLIQEVNKVLDKYHTLGFTLSGRQVYYQLVARNIIPNDKHSYKRLNSIISDGRKAGLIDWAMIVDRTRGTREPPHWDKPLDILEQAVKVFAIDKWADQSNHIEIMVEKDALAGILNPVCQKMDVNFTANRGYSSDSLLYETGLRIYEKNREGKIIYIAYFGDHDPSGLDMDRDILERLKMYSGVPIEVKRLALLMDQIEEMDVPENPAKTTDSRYEGYIVKYGISSWELDAVEPPELERLVTEFVEGLRDPDPWDAKVEIENGMKQELQDVVDAYKEENPDDEE</sequence>
<reference evidence="1" key="1">
    <citation type="journal article" date="2015" name="Nature">
        <title>Complex archaea that bridge the gap between prokaryotes and eukaryotes.</title>
        <authorList>
            <person name="Spang A."/>
            <person name="Saw J.H."/>
            <person name="Jorgensen S.L."/>
            <person name="Zaremba-Niedzwiedzka K."/>
            <person name="Martijn J."/>
            <person name="Lind A.E."/>
            <person name="van Eijk R."/>
            <person name="Schleper C."/>
            <person name="Guy L."/>
            <person name="Ettema T.J."/>
        </authorList>
    </citation>
    <scope>NUCLEOTIDE SEQUENCE</scope>
</reference>
<accession>A0A0F9H6I8</accession>